<accession>A0AAI8MNB9</accession>
<dbReference type="KEGG" id="hcb:HCBAA847_1431"/>
<dbReference type="Proteomes" id="UP000005755">
    <property type="component" value="Unassembled WGS sequence"/>
</dbReference>
<dbReference type="AlphaFoldDB" id="A0AAI8MNB9"/>
<gene>
    <name evidence="1" type="ORF">HCBAA847_1431</name>
    <name evidence="2" type="ORF">HCCG_02050</name>
</gene>
<reference evidence="1 4" key="2">
    <citation type="journal article" date="2012" name="J. Bacteriol.">
        <title>Complete Genome Sequence of Helicobacter cinaedi Type Strain ATCC BAA-847.</title>
        <authorList>
            <person name="Miyoshi-Akiyama T."/>
            <person name="Takeshita N."/>
            <person name="Ohmagari N."/>
            <person name="Kirikae T."/>
        </authorList>
    </citation>
    <scope>NUCLEOTIDE SEQUENCE [LARGE SCALE GENOMIC DNA]</scope>
    <source>
        <strain evidence="1 4">ATCC BAA-847</strain>
    </source>
</reference>
<evidence type="ECO:0008006" key="5">
    <source>
        <dbReference type="Google" id="ProtNLM"/>
    </source>
</evidence>
<dbReference type="GeneID" id="66539812"/>
<evidence type="ECO:0000313" key="1">
    <source>
        <dbReference type="EMBL" id="BAM32661.1"/>
    </source>
</evidence>
<proteinExistence type="predicted"/>
<evidence type="ECO:0000313" key="4">
    <source>
        <dbReference type="Proteomes" id="UP000006036"/>
    </source>
</evidence>
<name>A0AAI8MNB9_9HELI</name>
<sequence length="130" mass="15049">MDKERLDIEVLDKSKCDEEGFVYVFVVNEKIFKIGQSTTNIIKRIQSYNCGKAQYRKNGTCGTTNYFVLQSLLNLNLEVFVYAFFPQKPRYEIFGQVFEDSYPPSKKVENIIITDFIKKHGKKPIGCTQA</sequence>
<dbReference type="RefSeq" id="WP_002957390.1">
    <property type="nucleotide sequence ID" value="NC_020555.1"/>
</dbReference>
<dbReference type="EMBL" id="DS990394">
    <property type="protein sequence ID" value="EFR47502.1"/>
    <property type="molecule type" value="Genomic_DNA"/>
</dbReference>
<reference evidence="2" key="1">
    <citation type="submission" date="2008-08" db="EMBL/GenBank/DDBJ databases">
        <title>Annotation of Helicobacter cinaedi strain CCUG 18818.</title>
        <authorList>
            <consortium name="The Broad Institute Genome Sequencing Platform"/>
            <person name="Fox J.G."/>
            <person name="Shen Z."/>
            <person name="Charoenlap N."/>
            <person name="Schauer D.B."/>
            <person name="Ward D."/>
            <person name="Mehta T."/>
            <person name="Young S."/>
            <person name="Jaffe D."/>
            <person name="Gnerre S."/>
            <person name="Berlin A."/>
            <person name="Heiman D."/>
            <person name="Hepburn T."/>
            <person name="Shea T."/>
            <person name="Sykes S."/>
            <person name="Alvarado L."/>
            <person name="Kodira C."/>
            <person name="Borodovsky M."/>
            <person name="Lander E."/>
            <person name="Galagan J."/>
            <person name="Nusbaum C."/>
            <person name="Birren B."/>
        </authorList>
    </citation>
    <scope>NUCLEOTIDE SEQUENCE</scope>
    <source>
        <strain evidence="2">CCUG 18818</strain>
    </source>
</reference>
<protein>
    <recommendedName>
        <fullName evidence="5">Restriction endonuclease</fullName>
    </recommendedName>
</protein>
<keyword evidence="3" id="KW-1185">Reference proteome</keyword>
<dbReference type="Proteomes" id="UP000006036">
    <property type="component" value="Chromosome 1"/>
</dbReference>
<organism evidence="1 4">
    <name type="scientific">Helicobacter cinaedi CCUG 18818 = ATCC BAA-847</name>
    <dbReference type="NCBI Taxonomy" id="537971"/>
    <lineage>
        <taxon>Bacteria</taxon>
        <taxon>Pseudomonadati</taxon>
        <taxon>Campylobacterota</taxon>
        <taxon>Epsilonproteobacteria</taxon>
        <taxon>Campylobacterales</taxon>
        <taxon>Helicobacteraceae</taxon>
        <taxon>Helicobacter</taxon>
    </lineage>
</organism>
<dbReference type="EMBL" id="AP012492">
    <property type="protein sequence ID" value="BAM32661.1"/>
    <property type="molecule type" value="Genomic_DNA"/>
</dbReference>
<evidence type="ECO:0000313" key="2">
    <source>
        <dbReference type="EMBL" id="EFR47502.1"/>
    </source>
</evidence>
<evidence type="ECO:0000313" key="3">
    <source>
        <dbReference type="Proteomes" id="UP000005755"/>
    </source>
</evidence>
<reference evidence="3" key="4">
    <citation type="journal article" date="2014" name="Genome Announc.">
        <title>Draft genome sequences of six enterohepatic helicobacter species isolated from humans and one from rhesus macaques.</title>
        <authorList>
            <person name="Shen Z."/>
            <person name="Sheh A."/>
            <person name="Young S.K."/>
            <person name="Abouelliel A."/>
            <person name="Ward D.V."/>
            <person name="Earl A.M."/>
            <person name="Fox J.G."/>
        </authorList>
    </citation>
    <scope>NUCLEOTIDE SEQUENCE [LARGE SCALE GENOMIC DNA]</scope>
    <source>
        <strain evidence="3">CCUG 18818</strain>
    </source>
</reference>
<reference evidence="1" key="3">
    <citation type="submission" date="2012-07" db="EMBL/GenBank/DDBJ databases">
        <authorList>
            <person name="Akiyama T."/>
            <person name="Takeshita N."/>
            <person name="Ohmagari N."/>
            <person name="Kirikae T."/>
        </authorList>
    </citation>
    <scope>NUCLEOTIDE SEQUENCE</scope>
    <source>
        <strain evidence="1">ATCC BAA-847</strain>
    </source>
</reference>
<dbReference type="Gene3D" id="3.40.1440.50">
    <property type="match status" value="1"/>
</dbReference>